<dbReference type="RefSeq" id="WP_204650745.1">
    <property type="nucleotide sequence ID" value="NZ_JAFFGT010000095.1"/>
</dbReference>
<sequence>MTGWVPCGAEGRIAALLEAQTVSAVRDLFPCGVRILCPITRRAGRDVAGWCSWRELAEKVGGEYPPRHGLTAVIDSAISPDLATDVDRLVGCSARPAIEIAQRFSRTASCQEWKAAIWTVWGDPIGDPEDTRIINIVDDSAYGSDYDYQLVAVSPADLTDPLLYPEPSFLWSEGETLFVEVQPETGWIEVYSTRPDLVEEVRSETQWEVVPLVRDLPQS</sequence>
<evidence type="ECO:0008006" key="3">
    <source>
        <dbReference type="Google" id="ProtNLM"/>
    </source>
</evidence>
<comment type="caution">
    <text evidence="1">The sequence shown here is derived from an EMBL/GenBank/DDBJ whole genome shotgun (WGS) entry which is preliminary data.</text>
</comment>
<dbReference type="EMBL" id="JALXTC010000119">
    <property type="protein sequence ID" value="MCT2119210.1"/>
    <property type="molecule type" value="Genomic_DNA"/>
</dbReference>
<name>A0AAW5Q9R7_9ACTN</name>
<dbReference type="Proteomes" id="UP001206890">
    <property type="component" value="Unassembled WGS sequence"/>
</dbReference>
<gene>
    <name evidence="1" type="ORF">M3D93_15880</name>
</gene>
<protein>
    <recommendedName>
        <fullName evidence="3">Immunity protein 22 of polymorphic toxin system</fullName>
    </recommendedName>
</protein>
<dbReference type="AlphaFoldDB" id="A0AAW5Q9R7"/>
<reference evidence="1" key="1">
    <citation type="submission" date="2022-04" db="EMBL/GenBank/DDBJ databases">
        <title>Human microbiome associated bacterial genomes.</title>
        <authorList>
            <person name="Sandstrom S."/>
            <person name="Salamzade R."/>
            <person name="Kalan L.R."/>
        </authorList>
    </citation>
    <scope>NUCLEOTIDE SEQUENCE</scope>
    <source>
        <strain evidence="1">P3-SID1762</strain>
    </source>
</reference>
<organism evidence="1 2">
    <name type="scientific">Dietzia cinnamea</name>
    <dbReference type="NCBI Taxonomy" id="321318"/>
    <lineage>
        <taxon>Bacteria</taxon>
        <taxon>Bacillati</taxon>
        <taxon>Actinomycetota</taxon>
        <taxon>Actinomycetes</taxon>
        <taxon>Mycobacteriales</taxon>
        <taxon>Dietziaceae</taxon>
        <taxon>Dietzia</taxon>
    </lineage>
</organism>
<proteinExistence type="predicted"/>
<evidence type="ECO:0000313" key="1">
    <source>
        <dbReference type="EMBL" id="MCT2119210.1"/>
    </source>
</evidence>
<accession>A0AAW5Q9R7</accession>
<evidence type="ECO:0000313" key="2">
    <source>
        <dbReference type="Proteomes" id="UP001206890"/>
    </source>
</evidence>